<dbReference type="Gramene" id="AET3Gv20589000.12">
    <property type="protein sequence ID" value="AET3Gv20589000.12"/>
    <property type="gene ID" value="AET3Gv20589000"/>
</dbReference>
<reference evidence="3" key="1">
    <citation type="journal article" date="2014" name="Science">
        <title>Ancient hybridizations among the ancestral genomes of bread wheat.</title>
        <authorList>
            <consortium name="International Wheat Genome Sequencing Consortium,"/>
            <person name="Marcussen T."/>
            <person name="Sandve S.R."/>
            <person name="Heier L."/>
            <person name="Spannagl M."/>
            <person name="Pfeifer M."/>
            <person name="Jakobsen K.S."/>
            <person name="Wulff B.B."/>
            <person name="Steuernagel B."/>
            <person name="Mayer K.F."/>
            <person name="Olsen O.A."/>
        </authorList>
    </citation>
    <scope>NUCLEOTIDE SEQUENCE [LARGE SCALE GENOMIC DNA]</scope>
    <source>
        <strain evidence="3">cv. AL8/78</strain>
    </source>
</reference>
<dbReference type="EnsemblPlants" id="AET3Gv20589000.12">
    <property type="protein sequence ID" value="AET3Gv20589000.12"/>
    <property type="gene ID" value="AET3Gv20589000"/>
</dbReference>
<dbReference type="Gramene" id="AET3Gv20589000.15">
    <property type="protein sequence ID" value="AET3Gv20589000.15"/>
    <property type="gene ID" value="AET3Gv20589000"/>
</dbReference>
<dbReference type="RefSeq" id="XP_020183177.1">
    <property type="nucleotide sequence ID" value="XM_020327588.4"/>
</dbReference>
<dbReference type="EnsemblPlants" id="AET3Gv20589000.15">
    <property type="protein sequence ID" value="AET3Gv20589000.15"/>
    <property type="gene ID" value="AET3Gv20589000"/>
</dbReference>
<dbReference type="STRING" id="200361.A0A453F6P8"/>
<dbReference type="PANTHER" id="PTHR34835:SF63">
    <property type="entry name" value="AMINOTRANSFERASE-LIKE PLANT MOBILE DOMAIN-CONTAINING PROTEIN"/>
    <property type="match status" value="1"/>
</dbReference>
<dbReference type="PANTHER" id="PTHR34835">
    <property type="entry name" value="OS07G0283600 PROTEIN-RELATED"/>
    <property type="match status" value="1"/>
</dbReference>
<evidence type="ECO:0000256" key="1">
    <source>
        <dbReference type="SAM" id="MobiDB-lite"/>
    </source>
</evidence>
<evidence type="ECO:0000313" key="2">
    <source>
        <dbReference type="EnsemblPlants" id="AET3Gv20589000.12"/>
    </source>
</evidence>
<protein>
    <recommendedName>
        <fullName evidence="4">Aminotransferase-like plant mobile domain-containing protein</fullName>
    </recommendedName>
</protein>
<name>A0A453F6P8_AEGTS</name>
<dbReference type="EnsemblPlants" id="AET3Gv20589000.1">
    <property type="protein sequence ID" value="AET3Gv20589000.1"/>
    <property type="gene ID" value="AET3Gv20589000"/>
</dbReference>
<reference evidence="2" key="5">
    <citation type="journal article" date="2021" name="G3 (Bethesda)">
        <title>Aegilops tauschii genome assembly Aet v5.0 features greater sequence contiguity and improved annotation.</title>
        <authorList>
            <person name="Wang L."/>
            <person name="Zhu T."/>
            <person name="Rodriguez J.C."/>
            <person name="Deal K.R."/>
            <person name="Dubcovsky J."/>
            <person name="McGuire P.E."/>
            <person name="Lux T."/>
            <person name="Spannagl M."/>
            <person name="Mayer K.F.X."/>
            <person name="Baldrich P."/>
            <person name="Meyers B.C."/>
            <person name="Huo N."/>
            <person name="Gu Y.Q."/>
            <person name="Zhou H."/>
            <person name="Devos K.M."/>
            <person name="Bennetzen J.L."/>
            <person name="Unver T."/>
            <person name="Budak H."/>
            <person name="Gulick P.J."/>
            <person name="Galiba G."/>
            <person name="Kalapos B."/>
            <person name="Nelson D.R."/>
            <person name="Li P."/>
            <person name="You F.M."/>
            <person name="Luo M.C."/>
            <person name="Dvorak J."/>
        </authorList>
    </citation>
    <scope>NUCLEOTIDE SEQUENCE [LARGE SCALE GENOMIC DNA]</scope>
    <source>
        <strain evidence="2">cv. AL8/78</strain>
    </source>
</reference>
<keyword evidence="3" id="KW-1185">Reference proteome</keyword>
<accession>A0A453F6P8</accession>
<dbReference type="KEGG" id="ats:109768852"/>
<reference evidence="2" key="3">
    <citation type="journal article" date="2017" name="Nature">
        <title>Genome sequence of the progenitor of the wheat D genome Aegilops tauschii.</title>
        <authorList>
            <person name="Luo M.C."/>
            <person name="Gu Y.Q."/>
            <person name="Puiu D."/>
            <person name="Wang H."/>
            <person name="Twardziok S.O."/>
            <person name="Deal K.R."/>
            <person name="Huo N."/>
            <person name="Zhu T."/>
            <person name="Wang L."/>
            <person name="Wang Y."/>
            <person name="McGuire P.E."/>
            <person name="Liu S."/>
            <person name="Long H."/>
            <person name="Ramasamy R.K."/>
            <person name="Rodriguez J.C."/>
            <person name="Van S.L."/>
            <person name="Yuan L."/>
            <person name="Wang Z."/>
            <person name="Xia Z."/>
            <person name="Xiao L."/>
            <person name="Anderson O.D."/>
            <person name="Ouyang S."/>
            <person name="Liang Y."/>
            <person name="Zimin A.V."/>
            <person name="Pertea G."/>
            <person name="Qi P."/>
            <person name="Bennetzen J.L."/>
            <person name="Dai X."/>
            <person name="Dawson M.W."/>
            <person name="Muller H.G."/>
            <person name="Kugler K."/>
            <person name="Rivarola-Duarte L."/>
            <person name="Spannagl M."/>
            <person name="Mayer K.F.X."/>
            <person name="Lu F.H."/>
            <person name="Bevan M.W."/>
            <person name="Leroy P."/>
            <person name="Li P."/>
            <person name="You F.M."/>
            <person name="Sun Q."/>
            <person name="Liu Z."/>
            <person name="Lyons E."/>
            <person name="Wicker T."/>
            <person name="Salzberg S.L."/>
            <person name="Devos K.M."/>
            <person name="Dvorak J."/>
        </authorList>
    </citation>
    <scope>NUCLEOTIDE SEQUENCE [LARGE SCALE GENOMIC DNA]</scope>
    <source>
        <strain evidence="2">cv. AL8/78</strain>
    </source>
</reference>
<sequence length="525" mass="58202">MVAPLDQAAPHATLEQDQRDAATATENSGRDHGAADIADADPGEAIGAPGSAPSVTSRISVQKVCSLVGKFNKFKRDLVEEIGFGGMLGIQMLAKLNLKFSAWLMERVDVESSTLKIDEQRVLQIQDHDVQKVFSLPCGTRSICPDTTEPSEACKEFMRASAYLSKGAHSLKAAEAYLLRDDINADSSKVQIDCFKIAFVIFVVGHLLAPSTKHDYITIDFWAALNDISQVKEFNWCAYVLEHLNRAVGKLKTDIRNRNITVHLVGCHLFLQVFYLDNLDLGPLSKTKDHLPRISLFDYESVKKMIEVITSNVDGDTSFAGASFRRAQDVCYSRVHYESHTHRPDVASDLPHHAPGFVGTKHQHNPITPMLRSSFTETGQEDFSNHLRLKYPSFADHPLMTILEEHNAHMLENISEIRRSCEVAMSTFADKLLGYISENRCCCRAVGRTDCLLRSPHTIHESSTEQNSLSHKRDAPEPTGAGHHKKIRVNQPLVETDLQASIPGCSTSNSLPRSPLQVDINLAAP</sequence>
<dbReference type="RefSeq" id="XP_020183176.1">
    <property type="nucleotide sequence ID" value="XM_020327587.4"/>
</dbReference>
<dbReference type="Gramene" id="AET3Gv20589000.1">
    <property type="protein sequence ID" value="AET3Gv20589000.1"/>
    <property type="gene ID" value="AET3Gv20589000"/>
</dbReference>
<reference evidence="3" key="2">
    <citation type="journal article" date="2017" name="Nat. Plants">
        <title>The Aegilops tauschii genome reveals multiple impacts of transposons.</title>
        <authorList>
            <person name="Zhao G."/>
            <person name="Zou C."/>
            <person name="Li K."/>
            <person name="Wang K."/>
            <person name="Li T."/>
            <person name="Gao L."/>
            <person name="Zhang X."/>
            <person name="Wang H."/>
            <person name="Yang Z."/>
            <person name="Liu X."/>
            <person name="Jiang W."/>
            <person name="Mao L."/>
            <person name="Kong X."/>
            <person name="Jiao Y."/>
            <person name="Jia J."/>
        </authorList>
    </citation>
    <scope>NUCLEOTIDE SEQUENCE [LARGE SCALE GENOMIC DNA]</scope>
    <source>
        <strain evidence="3">cv. AL8/78</strain>
    </source>
</reference>
<dbReference type="AlphaFoldDB" id="A0A453F6P8"/>
<dbReference type="GeneID" id="109768852"/>
<feature type="region of interest" description="Disordered" evidence="1">
    <location>
        <begin position="1"/>
        <end position="54"/>
    </location>
</feature>
<dbReference type="EnsemblPlants" id="AET3Gv20589000.10">
    <property type="protein sequence ID" value="AET3Gv20589000.10"/>
    <property type="gene ID" value="AET3Gv20589000"/>
</dbReference>
<organism evidence="2 3">
    <name type="scientific">Aegilops tauschii subsp. strangulata</name>
    <name type="common">Goatgrass</name>
    <dbReference type="NCBI Taxonomy" id="200361"/>
    <lineage>
        <taxon>Eukaryota</taxon>
        <taxon>Viridiplantae</taxon>
        <taxon>Streptophyta</taxon>
        <taxon>Embryophyta</taxon>
        <taxon>Tracheophyta</taxon>
        <taxon>Spermatophyta</taxon>
        <taxon>Magnoliopsida</taxon>
        <taxon>Liliopsida</taxon>
        <taxon>Poales</taxon>
        <taxon>Poaceae</taxon>
        <taxon>BOP clade</taxon>
        <taxon>Pooideae</taxon>
        <taxon>Triticodae</taxon>
        <taxon>Triticeae</taxon>
        <taxon>Triticinae</taxon>
        <taxon>Aegilops</taxon>
    </lineage>
</organism>
<dbReference type="RefSeq" id="XP_040259951.1">
    <property type="nucleotide sequence ID" value="XM_040404017.3"/>
</dbReference>
<proteinExistence type="predicted"/>
<dbReference type="Gramene" id="AET3Gv20589000.10">
    <property type="protein sequence ID" value="AET3Gv20589000.10"/>
    <property type="gene ID" value="AET3Gv20589000"/>
</dbReference>
<evidence type="ECO:0000313" key="3">
    <source>
        <dbReference type="Proteomes" id="UP000015105"/>
    </source>
</evidence>
<evidence type="ECO:0008006" key="4">
    <source>
        <dbReference type="Google" id="ProtNLM"/>
    </source>
</evidence>
<feature type="region of interest" description="Disordered" evidence="1">
    <location>
        <begin position="460"/>
        <end position="493"/>
    </location>
</feature>
<dbReference type="OrthoDB" id="693469at2759"/>
<dbReference type="Proteomes" id="UP000015105">
    <property type="component" value="Chromosome 3D"/>
</dbReference>
<reference evidence="2" key="4">
    <citation type="submission" date="2019-03" db="UniProtKB">
        <authorList>
            <consortium name="EnsemblPlants"/>
        </authorList>
    </citation>
    <scope>IDENTIFICATION</scope>
</reference>